<dbReference type="PANTHER" id="PTHR48090:SF6">
    <property type="entry name" value="SLR5056 PROTEIN"/>
    <property type="match status" value="1"/>
</dbReference>
<dbReference type="Pfam" id="PF13641">
    <property type="entry name" value="Glyco_tranf_2_3"/>
    <property type="match status" value="1"/>
</dbReference>
<reference evidence="2 3" key="1">
    <citation type="submission" date="2020-03" db="EMBL/GenBank/DDBJ databases">
        <title>Genomic Encyclopedia of Type Strains, Phase IV (KMG-IV): sequencing the most valuable type-strain genomes for metagenomic binning, comparative biology and taxonomic classification.</title>
        <authorList>
            <person name="Goeker M."/>
        </authorList>
    </citation>
    <scope>NUCLEOTIDE SEQUENCE [LARGE SCALE GENOMIC DNA]</scope>
    <source>
        <strain evidence="2 3">DSM 27651</strain>
    </source>
</reference>
<dbReference type="InterPro" id="IPR029044">
    <property type="entry name" value="Nucleotide-diphossugar_trans"/>
</dbReference>
<dbReference type="CDD" id="cd06438">
    <property type="entry name" value="EpsO_like"/>
    <property type="match status" value="1"/>
</dbReference>
<accession>A0ABX0XKH4</accession>
<organism evidence="2 3">
    <name type="scientific">Sphingomonas jejuensis</name>
    <dbReference type="NCBI Taxonomy" id="904715"/>
    <lineage>
        <taxon>Bacteria</taxon>
        <taxon>Pseudomonadati</taxon>
        <taxon>Pseudomonadota</taxon>
        <taxon>Alphaproteobacteria</taxon>
        <taxon>Sphingomonadales</taxon>
        <taxon>Sphingomonadaceae</taxon>
        <taxon>Sphingomonas</taxon>
    </lineage>
</organism>
<keyword evidence="1" id="KW-0472">Membrane</keyword>
<dbReference type="RefSeq" id="WP_167953677.1">
    <property type="nucleotide sequence ID" value="NZ_JAATJE010000001.1"/>
</dbReference>
<evidence type="ECO:0000256" key="1">
    <source>
        <dbReference type="SAM" id="Phobius"/>
    </source>
</evidence>
<feature type="transmembrane region" description="Helical" evidence="1">
    <location>
        <begin position="326"/>
        <end position="344"/>
    </location>
</feature>
<dbReference type="PANTHER" id="PTHR48090">
    <property type="entry name" value="UNDECAPRENYL-PHOSPHATE 4-DEOXY-4-FORMAMIDO-L-ARABINOSE TRANSFERASE-RELATED"/>
    <property type="match status" value="1"/>
</dbReference>
<dbReference type="Proteomes" id="UP000734218">
    <property type="component" value="Unassembled WGS sequence"/>
</dbReference>
<keyword evidence="1" id="KW-1133">Transmembrane helix</keyword>
<evidence type="ECO:0000313" key="3">
    <source>
        <dbReference type="Proteomes" id="UP000734218"/>
    </source>
</evidence>
<dbReference type="EMBL" id="JAATJE010000001">
    <property type="protein sequence ID" value="NJC33724.1"/>
    <property type="molecule type" value="Genomic_DNA"/>
</dbReference>
<dbReference type="Gene3D" id="3.90.550.10">
    <property type="entry name" value="Spore Coat Polysaccharide Biosynthesis Protein SpsA, Chain A"/>
    <property type="match status" value="1"/>
</dbReference>
<protein>
    <submittedName>
        <fullName evidence="2">Cellulose synthase/poly-beta-1,6-N-acetylglucosamine synthase-like glycosyltransferase</fullName>
    </submittedName>
</protein>
<name>A0ABX0XKH4_9SPHN</name>
<keyword evidence="3" id="KW-1185">Reference proteome</keyword>
<sequence length="392" mass="41788">MLTLIAWLILIAILVPNLVIAVELLAGSNPRGLPLPGAPVPQVTVLMPAHDEAAVIGPIVDTVLERLPEGGRLLVVADNCSDDTAQIARAAGAEVVERQDPTKRGKGFALDFGRSHLQASPPDVVVVLDADCIPEPRAIERLARGAVAHGRPVQATYLFEPQPTGSPMLQISGFAFLVKNLVREAGLERIGAPVVLTGSGMAFPWQAFAAAPLDTGDIVEDLAIGVALARQRLSPRFDAAARIWTKPAATGSTLGQRTRWEHGFIATARRTGLPLVREGMRTRRPGLSWLGLHLLVPPLALLLAIDAAALALLLGATLLGAARAPFLLALILVGLVVAGVLLAWRRHGREQVTAGTLARVPLYLLWKLPIYLKLVRGGAETQWVRTDRTGDE</sequence>
<dbReference type="SUPFAM" id="SSF53448">
    <property type="entry name" value="Nucleotide-diphospho-sugar transferases"/>
    <property type="match status" value="1"/>
</dbReference>
<proteinExistence type="predicted"/>
<evidence type="ECO:0000313" key="2">
    <source>
        <dbReference type="EMBL" id="NJC33724.1"/>
    </source>
</evidence>
<comment type="caution">
    <text evidence="2">The sequence shown here is derived from an EMBL/GenBank/DDBJ whole genome shotgun (WGS) entry which is preliminary data.</text>
</comment>
<feature type="transmembrane region" description="Helical" evidence="1">
    <location>
        <begin position="289"/>
        <end position="314"/>
    </location>
</feature>
<gene>
    <name evidence="2" type="ORF">GGR88_001198</name>
</gene>
<keyword evidence="1" id="KW-0812">Transmembrane</keyword>
<dbReference type="InterPro" id="IPR050256">
    <property type="entry name" value="Glycosyltransferase_2"/>
</dbReference>